<dbReference type="STRING" id="1160895.CM19_02625"/>
<evidence type="ECO:0000256" key="5">
    <source>
        <dbReference type="ARBA" id="ARBA00022592"/>
    </source>
</evidence>
<comment type="subcellular location">
    <subcellularLocation>
        <location evidence="2">Membrane</location>
        <topology evidence="2">Multi-pass membrane protein</topology>
    </subcellularLocation>
</comment>
<evidence type="ECO:0000256" key="6">
    <source>
        <dbReference type="ARBA" id="ARBA00022692"/>
    </source>
</evidence>
<dbReference type="GO" id="GO:0005315">
    <property type="term" value="F:phosphate transmembrane transporter activity"/>
    <property type="evidence" value="ECO:0007669"/>
    <property type="project" value="InterPro"/>
</dbReference>
<evidence type="ECO:0000256" key="3">
    <source>
        <dbReference type="ARBA" id="ARBA00009916"/>
    </source>
</evidence>
<feature type="transmembrane region" description="Helical" evidence="9">
    <location>
        <begin position="43"/>
        <end position="61"/>
    </location>
</feature>
<dbReference type="AlphaFoldDB" id="A0A031LTJ8"/>
<feature type="transmembrane region" description="Helical" evidence="9">
    <location>
        <begin position="107"/>
        <end position="123"/>
    </location>
</feature>
<dbReference type="GO" id="GO:0016020">
    <property type="term" value="C:membrane"/>
    <property type="evidence" value="ECO:0007669"/>
    <property type="project" value="UniProtKB-SubCell"/>
</dbReference>
<protein>
    <submittedName>
        <fullName evidence="10">Phosphate permease</fullName>
    </submittedName>
</protein>
<comment type="caution">
    <text evidence="10">The sequence shown here is derived from an EMBL/GenBank/DDBJ whole genome shotgun (WGS) entry which is preliminary data.</text>
</comment>
<evidence type="ECO:0000256" key="4">
    <source>
        <dbReference type="ARBA" id="ARBA00022448"/>
    </source>
</evidence>
<dbReference type="RefSeq" id="WP_048098835.1">
    <property type="nucleotide sequence ID" value="NZ_JFZT01000017.1"/>
</dbReference>
<feature type="transmembrane region" description="Helical" evidence="9">
    <location>
        <begin position="255"/>
        <end position="278"/>
    </location>
</feature>
<accession>A0A031LTJ8</accession>
<dbReference type="GO" id="GO:0035435">
    <property type="term" value="P:phosphate ion transmembrane transport"/>
    <property type="evidence" value="ECO:0007669"/>
    <property type="project" value="TreeGrafter"/>
</dbReference>
<evidence type="ECO:0000313" key="10">
    <source>
        <dbReference type="EMBL" id="EZQ11111.1"/>
    </source>
</evidence>
<comment type="function">
    <text evidence="1">Potential transporter for phosphate.</text>
</comment>
<dbReference type="EMBL" id="JFZT01000017">
    <property type="protein sequence ID" value="EZQ11111.1"/>
    <property type="molecule type" value="Genomic_DNA"/>
</dbReference>
<feature type="transmembrane region" description="Helical" evidence="9">
    <location>
        <begin position="174"/>
        <end position="195"/>
    </location>
</feature>
<keyword evidence="5" id="KW-0592">Phosphate transport</keyword>
<name>A0A031LTJ8_9CREN</name>
<evidence type="ECO:0000256" key="7">
    <source>
        <dbReference type="ARBA" id="ARBA00022989"/>
    </source>
</evidence>
<dbReference type="Pfam" id="PF01384">
    <property type="entry name" value="PHO4"/>
    <property type="match status" value="1"/>
</dbReference>
<keyword evidence="8 9" id="KW-0472">Membrane</keyword>
<evidence type="ECO:0000256" key="9">
    <source>
        <dbReference type="SAM" id="Phobius"/>
    </source>
</evidence>
<dbReference type="PANTHER" id="PTHR11101">
    <property type="entry name" value="PHOSPHATE TRANSPORTER"/>
    <property type="match status" value="1"/>
</dbReference>
<evidence type="ECO:0000256" key="2">
    <source>
        <dbReference type="ARBA" id="ARBA00004141"/>
    </source>
</evidence>
<organism evidence="10 11">
    <name type="scientific">Candidatus Acidianus copahuensis</name>
    <dbReference type="NCBI Taxonomy" id="1160895"/>
    <lineage>
        <taxon>Archaea</taxon>
        <taxon>Thermoproteota</taxon>
        <taxon>Thermoprotei</taxon>
        <taxon>Sulfolobales</taxon>
        <taxon>Sulfolobaceae</taxon>
        <taxon>Acidianus</taxon>
    </lineage>
</organism>
<evidence type="ECO:0000256" key="1">
    <source>
        <dbReference type="ARBA" id="ARBA00001981"/>
    </source>
</evidence>
<keyword evidence="4" id="KW-0813">Transport</keyword>
<evidence type="ECO:0000313" key="11">
    <source>
        <dbReference type="Proteomes" id="UP000024332"/>
    </source>
</evidence>
<dbReference type="Proteomes" id="UP000024332">
    <property type="component" value="Unassembled WGS sequence"/>
</dbReference>
<keyword evidence="7 9" id="KW-1133">Transmembrane helix</keyword>
<keyword evidence="6 9" id="KW-0812">Transmembrane</keyword>
<comment type="similarity">
    <text evidence="3">Belongs to the inorganic phosphate transporter (PiT) (TC 2.A.20) family.</text>
</comment>
<feature type="transmembrane region" description="Helical" evidence="9">
    <location>
        <begin position="299"/>
        <end position="318"/>
    </location>
</feature>
<keyword evidence="11" id="KW-1185">Reference proteome</keyword>
<gene>
    <name evidence="10" type="ORF">CM19_02625</name>
</gene>
<feature type="transmembrane region" description="Helical" evidence="9">
    <location>
        <begin position="129"/>
        <end position="154"/>
    </location>
</feature>
<reference evidence="10 11" key="1">
    <citation type="submission" date="2014-03" db="EMBL/GenBank/DDBJ databases">
        <title>Draft genome sequence of the novel thermoacidophilic archaea Acidianus copahuensis ALE1 strain, isolated from Copahue volcanic area in Neuquen Argentina.</title>
        <authorList>
            <person name="Urbieta M.S."/>
            <person name="Rascovan N."/>
            <person name="Castro C."/>
            <person name="Revale S."/>
            <person name="Giaveno M.A."/>
            <person name="Vazquez M.P."/>
            <person name="Donati E.R."/>
        </authorList>
    </citation>
    <scope>NUCLEOTIDE SEQUENCE [LARGE SCALE GENOMIC DNA]</scope>
    <source>
        <strain evidence="10 11">ALE1</strain>
    </source>
</reference>
<dbReference type="OrthoDB" id="101311at2157"/>
<dbReference type="PANTHER" id="PTHR11101:SF80">
    <property type="entry name" value="PHOSPHATE TRANSPORTER"/>
    <property type="match status" value="1"/>
</dbReference>
<feature type="transmembrane region" description="Helical" evidence="9">
    <location>
        <begin position="201"/>
        <end position="221"/>
    </location>
</feature>
<feature type="transmembrane region" description="Helical" evidence="9">
    <location>
        <begin position="6"/>
        <end position="31"/>
    </location>
</feature>
<evidence type="ECO:0000256" key="8">
    <source>
        <dbReference type="ARBA" id="ARBA00023136"/>
    </source>
</evidence>
<sequence length="320" mass="34381">MEILSLLIFVIGIISSFIVGGNNSATAIGILLSTNALKKRQSYLVSAISIFLGTSLGSYTLRDSVYGLVHGNVQNILYALIFSAVFASVVSFYYLNKSGIPSSLSQMIYPSLAVMVVISKGLLFNWEKFWFTVASWGFSPLLAILASLAMFVILTKLTKREFNLIREIRVYKMLIISSAIFTAFVTGANAIGILVSAGLLFAPFYVVSPIYAIASALGIYYSSKKASIVVGFRVTRLGYVSATSALLGSDIISEIFAVLGIPISITQTAMGGVIGLSLRNFGHDVKRQVYQVARGWATSPIIAIISSLAAFGIIKSILGF</sequence>
<dbReference type="InterPro" id="IPR001204">
    <property type="entry name" value="Phos_transporter"/>
</dbReference>
<proteinExistence type="inferred from homology"/>
<feature type="transmembrane region" description="Helical" evidence="9">
    <location>
        <begin position="76"/>
        <end position="95"/>
    </location>
</feature>